<evidence type="ECO:0000256" key="2">
    <source>
        <dbReference type="RuleBase" id="RU362097"/>
    </source>
</evidence>
<dbReference type="Gene3D" id="1.20.1600.10">
    <property type="entry name" value="Outer membrane efflux proteins (OEP)"/>
    <property type="match status" value="1"/>
</dbReference>
<evidence type="ECO:0000313" key="3">
    <source>
        <dbReference type="EMBL" id="GGA09163.1"/>
    </source>
</evidence>
<evidence type="ECO:0000313" key="4">
    <source>
        <dbReference type="Proteomes" id="UP000603317"/>
    </source>
</evidence>
<dbReference type="InterPro" id="IPR010131">
    <property type="entry name" value="MdtP/NodT-like"/>
</dbReference>
<keyword evidence="2" id="KW-0472">Membrane</keyword>
<dbReference type="Proteomes" id="UP000603317">
    <property type="component" value="Unassembled WGS sequence"/>
</dbReference>
<keyword evidence="2" id="KW-0812">Transmembrane</keyword>
<proteinExistence type="inferred from homology"/>
<comment type="caution">
    <text evidence="3">The sequence shown here is derived from an EMBL/GenBank/DDBJ whole genome shotgun (WGS) entry which is preliminary data.</text>
</comment>
<keyword evidence="4" id="KW-1185">Reference proteome</keyword>
<dbReference type="EMBL" id="BMID01000001">
    <property type="protein sequence ID" value="GGA09163.1"/>
    <property type="molecule type" value="Genomic_DNA"/>
</dbReference>
<dbReference type="PROSITE" id="PS51257">
    <property type="entry name" value="PROKAR_LIPOPROTEIN"/>
    <property type="match status" value="1"/>
</dbReference>
<reference evidence="4" key="1">
    <citation type="journal article" date="2019" name="Int. J. Syst. Evol. Microbiol.">
        <title>The Global Catalogue of Microorganisms (GCM) 10K type strain sequencing project: providing services to taxonomists for standard genome sequencing and annotation.</title>
        <authorList>
            <consortium name="The Broad Institute Genomics Platform"/>
            <consortium name="The Broad Institute Genome Sequencing Center for Infectious Disease"/>
            <person name="Wu L."/>
            <person name="Ma J."/>
        </authorList>
    </citation>
    <scope>NUCLEOTIDE SEQUENCE [LARGE SCALE GENOMIC DNA]</scope>
    <source>
        <strain evidence="4">CGMCC 1.15297</strain>
    </source>
</reference>
<keyword evidence="2" id="KW-0732">Signal</keyword>
<feature type="signal peptide" evidence="2">
    <location>
        <begin position="1"/>
        <end position="20"/>
    </location>
</feature>
<keyword evidence="2" id="KW-0564">Palmitate</keyword>
<keyword evidence="2" id="KW-1134">Transmembrane beta strand</keyword>
<name>A0ABQ1FF69_9SPHN</name>
<keyword evidence="2" id="KW-0449">Lipoprotein</keyword>
<dbReference type="SUPFAM" id="SSF56954">
    <property type="entry name" value="Outer membrane efflux proteins (OEP)"/>
    <property type="match status" value="1"/>
</dbReference>
<sequence length="476" mass="49098">MIRRAALPLASALALSACVAGPPPQIDTSPPVLPLGYAYAPEAGVAGKLEDLLPDEDPAFSALVARALETSPTLGEAAARIDAARASAARAGAERMPRLDAGASVTGQRTNPVQFAAGLPPGVQIESERISYGVNLAASWDPDLFGRLRAQERAQVRLVEAAGADAQAVRNALVAEIAGAVIDWRTLARREGALREDLAAATELARLAGVRERAGIAPGFDRVRAETSAETTRSRLAALASERARLTGQLVTLTASSGRDVLTALAEVAPRPERAVPPPTLPGALLQNRPDILAASARLAARDEQLAATAARRFPNLSLSAVVGLLAFGIGDLFDPDSIVGSLAADVAAPLLDFGRIEAEIDGAAADKRGAFEAYRGTVFAALGEAEAAYGLVAATDAELAAARREEASSIRSADLANTRYEAGLADFLTVIEARRVADGSAERAAAALGRALRARVLLWQALGGTPATGSSEPEG</sequence>
<dbReference type="Gene3D" id="2.20.200.10">
    <property type="entry name" value="Outer membrane efflux proteins (OEP)"/>
    <property type="match status" value="1"/>
</dbReference>
<dbReference type="PANTHER" id="PTHR30203">
    <property type="entry name" value="OUTER MEMBRANE CATION EFFLUX PROTEIN"/>
    <property type="match status" value="1"/>
</dbReference>
<dbReference type="PANTHER" id="PTHR30203:SF32">
    <property type="entry name" value="CATION EFFLUX SYSTEM PROTEIN CUSC"/>
    <property type="match status" value="1"/>
</dbReference>
<dbReference type="RefSeq" id="WP_188642506.1">
    <property type="nucleotide sequence ID" value="NZ_BMID01000001.1"/>
</dbReference>
<comment type="subcellular location">
    <subcellularLocation>
        <location evidence="2">Cell membrane</location>
        <topology evidence="2">Lipid-anchor</topology>
    </subcellularLocation>
</comment>
<dbReference type="Pfam" id="PF02321">
    <property type="entry name" value="OEP"/>
    <property type="match status" value="2"/>
</dbReference>
<organism evidence="3 4">
    <name type="scientific">Blastomonas marina</name>
    <dbReference type="NCBI Taxonomy" id="1867408"/>
    <lineage>
        <taxon>Bacteria</taxon>
        <taxon>Pseudomonadati</taxon>
        <taxon>Pseudomonadota</taxon>
        <taxon>Alphaproteobacteria</taxon>
        <taxon>Sphingomonadales</taxon>
        <taxon>Sphingomonadaceae</taxon>
        <taxon>Blastomonas</taxon>
    </lineage>
</organism>
<dbReference type="InterPro" id="IPR003423">
    <property type="entry name" value="OMP_efflux"/>
</dbReference>
<accession>A0ABQ1FF69</accession>
<feature type="chain" id="PRO_5045011468" evidence="2">
    <location>
        <begin position="21"/>
        <end position="476"/>
    </location>
</feature>
<evidence type="ECO:0000256" key="1">
    <source>
        <dbReference type="ARBA" id="ARBA00007613"/>
    </source>
</evidence>
<gene>
    <name evidence="3" type="ORF">GCM10010923_19380</name>
</gene>
<comment type="similarity">
    <text evidence="1 2">Belongs to the outer membrane factor (OMF) (TC 1.B.17) family.</text>
</comment>
<protein>
    <submittedName>
        <fullName evidence="3">Multidrug efflux system outer membrane protein</fullName>
    </submittedName>
</protein>
<dbReference type="NCBIfam" id="TIGR01845">
    <property type="entry name" value="outer_NodT"/>
    <property type="match status" value="1"/>
</dbReference>